<dbReference type="Proteomes" id="UP001152888">
    <property type="component" value="Unassembled WGS sequence"/>
</dbReference>
<evidence type="ECO:0000313" key="1">
    <source>
        <dbReference type="EMBL" id="CAH1991546.1"/>
    </source>
</evidence>
<evidence type="ECO:0000313" key="2">
    <source>
        <dbReference type="EMBL" id="CAH2016830.1"/>
    </source>
</evidence>
<evidence type="ECO:0000313" key="3">
    <source>
        <dbReference type="Proteomes" id="UP001152888"/>
    </source>
</evidence>
<organism evidence="2 3">
    <name type="scientific">Acanthoscelides obtectus</name>
    <name type="common">Bean weevil</name>
    <name type="synonym">Bruchus obtectus</name>
    <dbReference type="NCBI Taxonomy" id="200917"/>
    <lineage>
        <taxon>Eukaryota</taxon>
        <taxon>Metazoa</taxon>
        <taxon>Ecdysozoa</taxon>
        <taxon>Arthropoda</taxon>
        <taxon>Hexapoda</taxon>
        <taxon>Insecta</taxon>
        <taxon>Pterygota</taxon>
        <taxon>Neoptera</taxon>
        <taxon>Endopterygota</taxon>
        <taxon>Coleoptera</taxon>
        <taxon>Polyphaga</taxon>
        <taxon>Cucujiformia</taxon>
        <taxon>Chrysomeloidea</taxon>
        <taxon>Chrysomelidae</taxon>
        <taxon>Bruchinae</taxon>
        <taxon>Bruchini</taxon>
        <taxon>Acanthoscelides</taxon>
    </lineage>
</organism>
<protein>
    <submittedName>
        <fullName evidence="2">Uncharacterized protein</fullName>
    </submittedName>
</protein>
<dbReference type="EMBL" id="CAKOFQ010009024">
    <property type="protein sequence ID" value="CAH2016830.1"/>
    <property type="molecule type" value="Genomic_DNA"/>
</dbReference>
<name>A0A9P0QC47_ACAOB</name>
<keyword evidence="3" id="KW-1185">Reference proteome</keyword>
<comment type="caution">
    <text evidence="2">The sequence shown here is derived from an EMBL/GenBank/DDBJ whole genome shotgun (WGS) entry which is preliminary data.</text>
</comment>
<proteinExistence type="predicted"/>
<reference evidence="2" key="1">
    <citation type="submission" date="2022-03" db="EMBL/GenBank/DDBJ databases">
        <authorList>
            <person name="Sayadi A."/>
        </authorList>
    </citation>
    <scope>NUCLEOTIDE SEQUENCE</scope>
</reference>
<dbReference type="EMBL" id="CAKOFQ010007117">
    <property type="protein sequence ID" value="CAH1991546.1"/>
    <property type="molecule type" value="Genomic_DNA"/>
</dbReference>
<gene>
    <name evidence="1" type="ORF">ACAOBT_LOCUS20338</name>
    <name evidence="2" type="ORF">ACAOBT_LOCUS35633</name>
</gene>
<sequence>MPLPALLQNCLL</sequence>
<accession>A0A9P0QC47</accession>